<name>A0ABU9F5M3_9ENTR</name>
<keyword evidence="6" id="KW-0812">Transmembrane</keyword>
<protein>
    <submittedName>
        <fullName evidence="11">Type II secretion system protein GspC</fullName>
    </submittedName>
</protein>
<dbReference type="InterPro" id="IPR036034">
    <property type="entry name" value="PDZ_sf"/>
</dbReference>
<keyword evidence="9" id="KW-0472">Membrane</keyword>
<comment type="similarity">
    <text evidence="2">Belongs to the GSP C family.</text>
</comment>
<dbReference type="Pfam" id="PF11356">
    <property type="entry name" value="T2SSC"/>
    <property type="match status" value="1"/>
</dbReference>
<comment type="subcellular location">
    <subcellularLocation>
        <location evidence="1">Cell inner membrane</location>
    </subcellularLocation>
</comment>
<organism evidence="11 12">
    <name type="scientific">Raoultella lignicola</name>
    <dbReference type="NCBI Taxonomy" id="3040939"/>
    <lineage>
        <taxon>Bacteria</taxon>
        <taxon>Pseudomonadati</taxon>
        <taxon>Pseudomonadota</taxon>
        <taxon>Gammaproteobacteria</taxon>
        <taxon>Enterobacterales</taxon>
        <taxon>Enterobacteriaceae</taxon>
        <taxon>Klebsiella/Raoultella group</taxon>
        <taxon>Raoultella</taxon>
    </lineage>
</organism>
<keyword evidence="5" id="KW-0997">Cell inner membrane</keyword>
<evidence type="ECO:0000256" key="9">
    <source>
        <dbReference type="ARBA" id="ARBA00023136"/>
    </source>
</evidence>
<dbReference type="Gene3D" id="2.30.30.830">
    <property type="match status" value="1"/>
</dbReference>
<keyword evidence="8" id="KW-1133">Transmembrane helix</keyword>
<evidence type="ECO:0000256" key="2">
    <source>
        <dbReference type="ARBA" id="ARBA00007986"/>
    </source>
</evidence>
<gene>
    <name evidence="11" type="primary">gspC</name>
    <name evidence="11" type="ORF">QFI96_001490</name>
</gene>
<dbReference type="Gene3D" id="2.30.42.10">
    <property type="match status" value="1"/>
</dbReference>
<dbReference type="SUPFAM" id="SSF50156">
    <property type="entry name" value="PDZ domain-like"/>
    <property type="match status" value="1"/>
</dbReference>
<keyword evidence="12" id="KW-1185">Reference proteome</keyword>
<evidence type="ECO:0000256" key="1">
    <source>
        <dbReference type="ARBA" id="ARBA00004533"/>
    </source>
</evidence>
<accession>A0ABU9F5M3</accession>
<evidence type="ECO:0000256" key="5">
    <source>
        <dbReference type="ARBA" id="ARBA00022519"/>
    </source>
</evidence>
<dbReference type="RefSeq" id="WP_123757431.1">
    <property type="nucleotide sequence ID" value="NZ_JARXNK020000094.1"/>
</dbReference>
<dbReference type="NCBIfam" id="TIGR01713">
    <property type="entry name" value="typeII_sec_gspC"/>
    <property type="match status" value="1"/>
</dbReference>
<dbReference type="InterPro" id="IPR024961">
    <property type="entry name" value="T2SS_GspC_N"/>
</dbReference>
<evidence type="ECO:0000256" key="4">
    <source>
        <dbReference type="ARBA" id="ARBA00022475"/>
    </source>
</evidence>
<dbReference type="PROSITE" id="PS01141">
    <property type="entry name" value="T2SP_C"/>
    <property type="match status" value="1"/>
</dbReference>
<evidence type="ECO:0000256" key="6">
    <source>
        <dbReference type="ARBA" id="ARBA00022692"/>
    </source>
</evidence>
<keyword evidence="7" id="KW-0653">Protein transport</keyword>
<evidence type="ECO:0000313" key="11">
    <source>
        <dbReference type="EMBL" id="MEL0550374.1"/>
    </source>
</evidence>
<keyword evidence="3" id="KW-0813">Transport</keyword>
<evidence type="ECO:0000256" key="7">
    <source>
        <dbReference type="ARBA" id="ARBA00022927"/>
    </source>
</evidence>
<keyword evidence="4" id="KW-1003">Cell membrane</keyword>
<reference evidence="11 12" key="1">
    <citation type="submission" date="2024-04" db="EMBL/GenBank/DDBJ databases">
        <title>Two novel Raoultella species associated with bleeding cankers of broadleaf hosts, Raoultella scottia sp. nov. and Raoultella lignicola sp. nov.</title>
        <authorList>
            <person name="Brady C.L."/>
        </authorList>
    </citation>
    <scope>NUCLEOTIDE SEQUENCE [LARGE SCALE GENOMIC DNA]</scope>
    <source>
        <strain evidence="11 12">TW_WC1a.1</strain>
    </source>
</reference>
<evidence type="ECO:0000256" key="8">
    <source>
        <dbReference type="ARBA" id="ARBA00022989"/>
    </source>
</evidence>
<proteinExistence type="inferred from homology"/>
<evidence type="ECO:0000256" key="3">
    <source>
        <dbReference type="ARBA" id="ARBA00022448"/>
    </source>
</evidence>
<evidence type="ECO:0000259" key="10">
    <source>
        <dbReference type="Pfam" id="PF11356"/>
    </source>
</evidence>
<evidence type="ECO:0000313" key="12">
    <source>
        <dbReference type="Proteomes" id="UP001312893"/>
    </source>
</evidence>
<feature type="domain" description="Type II secretion system protein GspC N-terminal" evidence="10">
    <location>
        <begin position="32"/>
        <end position="168"/>
    </location>
</feature>
<dbReference type="Proteomes" id="UP001312893">
    <property type="component" value="Unassembled WGS sequence"/>
</dbReference>
<dbReference type="EMBL" id="JARXNK020000094">
    <property type="protein sequence ID" value="MEL0550374.1"/>
    <property type="molecule type" value="Genomic_DNA"/>
</dbReference>
<comment type="caution">
    <text evidence="11">The sequence shown here is derived from an EMBL/GenBank/DDBJ whole genome shotgun (WGS) entry which is preliminary data.</text>
</comment>
<sequence>MSDKIKRYISVMRLTKINKKNIPHASSIVMLIILLLTAQQLAKLSWRAIVPATVPDIEINDTAEPTTILPAAKTELPRFTLFGRAEQTSPSSSAGGSLEQAPLSALKLRITGLLTSSDASRSIAIMAKGNQQVSLMTGDSTPGNEARIIAILADRIIVNYRGRNEAILLNDDATEKAATPSATPQTSRLSQIRQQPQSILNYLNISAVMVNEQLSGYRLNPGKDPTLFRESGLHENDLAVALNGLDLRDKQQAQQALKQLPELNEITLTVEREGQRHDIYLALRDE</sequence>
<dbReference type="InterPro" id="IPR001639">
    <property type="entry name" value="T2SS_protein-GspC"/>
</dbReference>